<accession>A0A165YNW6</accession>
<evidence type="ECO:0008006" key="4">
    <source>
        <dbReference type="Google" id="ProtNLM"/>
    </source>
</evidence>
<protein>
    <recommendedName>
        <fullName evidence="4">CipC-like antibiotic response protein</fullName>
    </recommendedName>
</protein>
<feature type="region of interest" description="Disordered" evidence="1">
    <location>
        <begin position="142"/>
        <end position="205"/>
    </location>
</feature>
<proteinExistence type="predicted"/>
<feature type="compositionally biased region" description="Pro residues" evidence="1">
    <location>
        <begin position="146"/>
        <end position="169"/>
    </location>
</feature>
<keyword evidence="3" id="KW-1185">Reference proteome</keyword>
<dbReference type="STRING" id="436010.A0A165YNW6"/>
<evidence type="ECO:0000313" key="3">
    <source>
        <dbReference type="Proteomes" id="UP000076532"/>
    </source>
</evidence>
<dbReference type="EMBL" id="KV417693">
    <property type="protein sequence ID" value="KZP09759.1"/>
    <property type="molecule type" value="Genomic_DNA"/>
</dbReference>
<dbReference type="PANTHER" id="PTHR37450:SF1">
    <property type="entry name" value="CIPC PROTEIN"/>
    <property type="match status" value="1"/>
</dbReference>
<evidence type="ECO:0000256" key="1">
    <source>
        <dbReference type="SAM" id="MobiDB-lite"/>
    </source>
</evidence>
<feature type="compositionally biased region" description="Gly residues" evidence="1">
    <location>
        <begin position="171"/>
        <end position="205"/>
    </location>
</feature>
<dbReference type="PANTHER" id="PTHR37450">
    <property type="entry name" value="CIPC PROTEIN"/>
    <property type="match status" value="1"/>
</dbReference>
<reference evidence="2 3" key="1">
    <citation type="journal article" date="2016" name="Mol. Biol. Evol.">
        <title>Comparative Genomics of Early-Diverging Mushroom-Forming Fungi Provides Insights into the Origins of Lignocellulose Decay Capabilities.</title>
        <authorList>
            <person name="Nagy L.G."/>
            <person name="Riley R."/>
            <person name="Tritt A."/>
            <person name="Adam C."/>
            <person name="Daum C."/>
            <person name="Floudas D."/>
            <person name="Sun H."/>
            <person name="Yadav J.S."/>
            <person name="Pangilinan J."/>
            <person name="Larsson K.H."/>
            <person name="Matsuura K."/>
            <person name="Barry K."/>
            <person name="Labutti K."/>
            <person name="Kuo R."/>
            <person name="Ohm R.A."/>
            <person name="Bhattacharya S.S."/>
            <person name="Shirouzu T."/>
            <person name="Yoshinaga Y."/>
            <person name="Martin F.M."/>
            <person name="Grigoriev I.V."/>
            <person name="Hibbett D.S."/>
        </authorList>
    </citation>
    <scope>NUCLEOTIDE SEQUENCE [LARGE SCALE GENOMIC DNA]</scope>
    <source>
        <strain evidence="2 3">CBS 109695</strain>
    </source>
</reference>
<dbReference type="Proteomes" id="UP000076532">
    <property type="component" value="Unassembled WGS sequence"/>
</dbReference>
<gene>
    <name evidence="2" type="ORF">FIBSPDRAFT_963708</name>
</gene>
<sequence length="205" mass="21178">MDFFSNRNHENDYQDVYHKPHEGSLGHEAIAGAAGFAAMRAYESHLRATGETPSHPLMKEMLAGIASAEVDKLIETKGLNAIDRHKAKKQAEEHAHALAEQRYGGGTGQEFAQQQGGYAGQYNFQGGGPPWGTPQCPSYGYGGPGYAPPQGPPQGYPPPGGYGGPPPPQQGYGGQYGGGPPQGGGYGGQYGGGPPQGGYGGGGGY</sequence>
<dbReference type="OrthoDB" id="9895617at2759"/>
<dbReference type="Pfam" id="PF12585">
    <property type="entry name" value="DUF3759"/>
    <property type="match status" value="1"/>
</dbReference>
<organism evidence="2 3">
    <name type="scientific">Athelia psychrophila</name>
    <dbReference type="NCBI Taxonomy" id="1759441"/>
    <lineage>
        <taxon>Eukaryota</taxon>
        <taxon>Fungi</taxon>
        <taxon>Dikarya</taxon>
        <taxon>Basidiomycota</taxon>
        <taxon>Agaricomycotina</taxon>
        <taxon>Agaricomycetes</taxon>
        <taxon>Agaricomycetidae</taxon>
        <taxon>Atheliales</taxon>
        <taxon>Atheliaceae</taxon>
        <taxon>Athelia</taxon>
    </lineage>
</organism>
<dbReference type="AlphaFoldDB" id="A0A165YNW6"/>
<dbReference type="InterPro" id="IPR022234">
    <property type="entry name" value="DUF3759"/>
</dbReference>
<name>A0A165YNW6_9AGAM</name>
<evidence type="ECO:0000313" key="2">
    <source>
        <dbReference type="EMBL" id="KZP09759.1"/>
    </source>
</evidence>